<dbReference type="InterPro" id="IPR025256">
    <property type="entry name" value="TM7S3/TM198-like_dom"/>
</dbReference>
<feature type="compositionally biased region" description="Polar residues" evidence="5">
    <location>
        <begin position="468"/>
        <end position="482"/>
    </location>
</feature>
<reference evidence="9" key="1">
    <citation type="submission" date="2020-11" db="EMBL/GenBank/DDBJ databases">
        <authorList>
            <person name="Tran Van P."/>
        </authorList>
    </citation>
    <scope>NUCLEOTIDE SEQUENCE</scope>
</reference>
<evidence type="ECO:0000256" key="5">
    <source>
        <dbReference type="SAM" id="MobiDB-lite"/>
    </source>
</evidence>
<proteinExistence type="predicted"/>
<dbReference type="AlphaFoldDB" id="A0A7R9GI26"/>
<keyword evidence="2 6" id="KW-0812">Transmembrane</keyword>
<feature type="domain" description="TM7S3/TM198-like" evidence="8">
    <location>
        <begin position="359"/>
        <end position="452"/>
    </location>
</feature>
<feature type="transmembrane region" description="Helical" evidence="6">
    <location>
        <begin position="356"/>
        <end position="373"/>
    </location>
</feature>
<dbReference type="PANTHER" id="PTHR15937:SF3">
    <property type="entry name" value="TRANSMEMBRANE 7 SUPERFAMILY MEMBER 3"/>
    <property type="match status" value="1"/>
</dbReference>
<evidence type="ECO:0000313" key="9">
    <source>
        <dbReference type="EMBL" id="CAD7281823.1"/>
    </source>
</evidence>
<dbReference type="OrthoDB" id="5967337at2759"/>
<dbReference type="PROSITE" id="PS51257">
    <property type="entry name" value="PROKAR_LIPOPROTEIN"/>
    <property type="match status" value="1"/>
</dbReference>
<feature type="transmembrane region" description="Helical" evidence="6">
    <location>
        <begin position="293"/>
        <end position="311"/>
    </location>
</feature>
<dbReference type="Pfam" id="PF25992">
    <property type="entry name" value="Ig_TM7SF3_N"/>
    <property type="match status" value="1"/>
</dbReference>
<keyword evidence="7" id="KW-0732">Signal</keyword>
<evidence type="ECO:0000259" key="8">
    <source>
        <dbReference type="Pfam" id="PF13886"/>
    </source>
</evidence>
<dbReference type="PANTHER" id="PTHR15937">
    <property type="entry name" value="TRANSMEMBRANE 7 SUPERFAMILY MEMBER 3"/>
    <property type="match status" value="1"/>
</dbReference>
<evidence type="ECO:0000256" key="4">
    <source>
        <dbReference type="ARBA" id="ARBA00023136"/>
    </source>
</evidence>
<feature type="region of interest" description="Disordered" evidence="5">
    <location>
        <begin position="464"/>
        <end position="483"/>
    </location>
</feature>
<feature type="chain" id="PRO_5036210796" description="TM7S3/TM198-like domain-containing protein" evidence="7">
    <location>
        <begin position="23"/>
        <end position="564"/>
    </location>
</feature>
<feature type="compositionally biased region" description="Polar residues" evidence="5">
    <location>
        <begin position="549"/>
        <end position="564"/>
    </location>
</feature>
<keyword evidence="4 6" id="KW-0472">Membrane</keyword>
<evidence type="ECO:0000256" key="2">
    <source>
        <dbReference type="ARBA" id="ARBA00022692"/>
    </source>
</evidence>
<evidence type="ECO:0000256" key="3">
    <source>
        <dbReference type="ARBA" id="ARBA00022989"/>
    </source>
</evidence>
<accession>A0A7R9GI26</accession>
<keyword evidence="10" id="KW-1185">Reference proteome</keyword>
<evidence type="ECO:0000256" key="6">
    <source>
        <dbReference type="SAM" id="Phobius"/>
    </source>
</evidence>
<gene>
    <name evidence="9" type="ORF">NMOB1V02_LOCUS9459</name>
</gene>
<dbReference type="Pfam" id="PF13886">
    <property type="entry name" value="TM7S3_TM198"/>
    <property type="match status" value="1"/>
</dbReference>
<name>A0A7R9GI26_9CRUS</name>
<keyword evidence="3 6" id="KW-1133">Transmembrane helix</keyword>
<feature type="transmembrane region" description="Helical" evidence="6">
    <location>
        <begin position="323"/>
        <end position="341"/>
    </location>
</feature>
<sequence length="564" mass="61203">MRVNSLIAFVTLSSCLVCISHGFDVELRALDEGPIKEYVTLNGGERSAIVLAANSLDAQVDFLVLQAHSQIMPVRLSQDAFGNGTNAVTGNNVGIAIPVGSLINVQNGTVIGYVMNGHVAPIRVLVAVVGYSADDPIPGGCNMEFPVAISPFLMLAYTEEINQIGFQRAGYSSGGGILSLSCDLARDFDELIYEVFYFDFPENDVSESTYFSNLEVFVTAEEIRARGVKAMEITTYVRPEVLFNAFPGMGMIYAVLVTRKSNLTRTAAYAPIVTYSCRPFSNGGEDCNAVDTVFSWILCALAIFCGTLLLLRGHRFFKTQLFLMAFAGFSFMGYIFFRNFIFPDHTANYSAMRLDLNYWAVFASLALVVPIVLSFNAKMLSIVSSSVVGSFSIVSAFDRYMGGALVFAIINVVRRAVIPEFAQAYIVWPIQLTDVLLLGTWSLLAVLGIAIQAYFETGRPPFPPTNAGFENSGQQSGFSSERSGLLPDRERLLFPDYESSRPASAASSVAAKLRRSRGSRAVLGEDVSASESGADDPPPPYFAGRGQDPMTTTRAGSESPAFSR</sequence>
<feature type="region of interest" description="Disordered" evidence="5">
    <location>
        <begin position="504"/>
        <end position="564"/>
    </location>
</feature>
<dbReference type="EMBL" id="OA885253">
    <property type="protein sequence ID" value="CAD7281823.1"/>
    <property type="molecule type" value="Genomic_DNA"/>
</dbReference>
<protein>
    <recommendedName>
        <fullName evidence="8">TM7S3/TM198-like domain-containing protein</fullName>
    </recommendedName>
</protein>
<feature type="signal peptide" evidence="7">
    <location>
        <begin position="1"/>
        <end position="22"/>
    </location>
</feature>
<evidence type="ECO:0000256" key="1">
    <source>
        <dbReference type="ARBA" id="ARBA00004141"/>
    </source>
</evidence>
<dbReference type="EMBL" id="CAJPEX010003216">
    <property type="protein sequence ID" value="CAG0921975.1"/>
    <property type="molecule type" value="Genomic_DNA"/>
</dbReference>
<comment type="subcellular location">
    <subcellularLocation>
        <location evidence="1">Membrane</location>
        <topology evidence="1">Multi-pass membrane protein</topology>
    </subcellularLocation>
</comment>
<dbReference type="InterPro" id="IPR042502">
    <property type="entry name" value="TM7SF3"/>
</dbReference>
<evidence type="ECO:0000256" key="7">
    <source>
        <dbReference type="SAM" id="SignalP"/>
    </source>
</evidence>
<evidence type="ECO:0000313" key="10">
    <source>
        <dbReference type="Proteomes" id="UP000678499"/>
    </source>
</evidence>
<dbReference type="Proteomes" id="UP000678499">
    <property type="component" value="Unassembled WGS sequence"/>
</dbReference>
<dbReference type="GO" id="GO:0043069">
    <property type="term" value="P:negative regulation of programmed cell death"/>
    <property type="evidence" value="ECO:0007669"/>
    <property type="project" value="TreeGrafter"/>
</dbReference>
<organism evidence="9">
    <name type="scientific">Notodromas monacha</name>
    <dbReference type="NCBI Taxonomy" id="399045"/>
    <lineage>
        <taxon>Eukaryota</taxon>
        <taxon>Metazoa</taxon>
        <taxon>Ecdysozoa</taxon>
        <taxon>Arthropoda</taxon>
        <taxon>Crustacea</taxon>
        <taxon>Oligostraca</taxon>
        <taxon>Ostracoda</taxon>
        <taxon>Podocopa</taxon>
        <taxon>Podocopida</taxon>
        <taxon>Cypridocopina</taxon>
        <taxon>Cypridoidea</taxon>
        <taxon>Cyprididae</taxon>
        <taxon>Notodromas</taxon>
    </lineage>
</organism>
<feature type="transmembrane region" description="Helical" evidence="6">
    <location>
        <begin position="435"/>
        <end position="455"/>
    </location>
</feature>
<dbReference type="GO" id="GO:0005886">
    <property type="term" value="C:plasma membrane"/>
    <property type="evidence" value="ECO:0007669"/>
    <property type="project" value="TreeGrafter"/>
</dbReference>